<comment type="catalytic activity">
    <reaction evidence="1">
        <text>3',5'-cyclic GMP + H2O = GMP + H(+)</text>
        <dbReference type="Rhea" id="RHEA:16957"/>
        <dbReference type="ChEBI" id="CHEBI:15377"/>
        <dbReference type="ChEBI" id="CHEBI:15378"/>
        <dbReference type="ChEBI" id="CHEBI:57746"/>
        <dbReference type="ChEBI" id="CHEBI:58115"/>
        <dbReference type="EC" id="3.1.4.35"/>
    </reaction>
</comment>
<feature type="non-terminal residue" evidence="10">
    <location>
        <position position="1"/>
    </location>
</feature>
<evidence type="ECO:0000256" key="3">
    <source>
        <dbReference type="ARBA" id="ARBA00012319"/>
    </source>
</evidence>
<comment type="caution">
    <text evidence="10">The sequence shown here is derived from an EMBL/GenBank/DDBJ whole genome shotgun (WGS) entry which is preliminary data.</text>
</comment>
<name>A0ABU7DAK6_9TELE</name>
<evidence type="ECO:0000256" key="2">
    <source>
        <dbReference type="ARBA" id="ARBA00006377"/>
    </source>
</evidence>
<evidence type="ECO:0000256" key="8">
    <source>
        <dbReference type="ARBA" id="ARBA00025377"/>
    </source>
</evidence>
<gene>
    <name evidence="10" type="ORF">CHARACLAT_018048</name>
</gene>
<dbReference type="EMBL" id="JAHUTJ010017949">
    <property type="protein sequence ID" value="MED6271229.1"/>
    <property type="molecule type" value="Genomic_DNA"/>
</dbReference>
<proteinExistence type="inferred from homology"/>
<dbReference type="Pfam" id="PF04868">
    <property type="entry name" value="PDE6_gamma"/>
    <property type="match status" value="2"/>
</dbReference>
<evidence type="ECO:0000256" key="4">
    <source>
        <dbReference type="ARBA" id="ARBA00022535"/>
    </source>
</evidence>
<keyword evidence="5" id="KW-0716">Sensory transduction</keyword>
<keyword evidence="7" id="KW-0844">Vision</keyword>
<evidence type="ECO:0000256" key="9">
    <source>
        <dbReference type="SAM" id="MobiDB-lite"/>
    </source>
</evidence>
<evidence type="ECO:0000256" key="5">
    <source>
        <dbReference type="ARBA" id="ARBA00022606"/>
    </source>
</evidence>
<feature type="compositionally biased region" description="Basic residues" evidence="9">
    <location>
        <begin position="35"/>
        <end position="44"/>
    </location>
</feature>
<protein>
    <recommendedName>
        <fullName evidence="3">3',5'-cyclic-GMP phosphodiesterase</fullName>
        <ecNumber evidence="3">3.1.4.35</ecNumber>
    </recommendedName>
</protein>
<dbReference type="PANTHER" id="PTHR12122:SF8">
    <property type="entry name" value="RHODOPSIN-SENSITIVE CGMP 3',5'-CYCLIC PHOSPHODIESTERASE SUBUNIT GAMMA"/>
    <property type="match status" value="1"/>
</dbReference>
<keyword evidence="6" id="KW-0378">Hydrolase</keyword>
<dbReference type="EC" id="3.1.4.35" evidence="3"/>
<comment type="function">
    <text evidence="8">Participates in processes of transmission and amplification of the visual signal. cGMP-PDEs are the effector molecules in G-protein-mediated phototransduction in vertebrate rods and cones.</text>
</comment>
<sequence length="188" mass="21202">PHGNKVGEMNSTAAAAAEGAKPSPPELEQKESRQFKSKTPKRGQKGVNNAELITTRRWKALMILRWFVPGRNTRWVEETEDIDSRKKEDSFVLQLLLRLLSADRNFFNIWKTMENMSASAVSEDTKPYLAEFKQKESRQFKSKAPKPGQKGFNNTLPGIDGLDDAAVICPWEEFVDVELSDLAQFGTA</sequence>
<dbReference type="Proteomes" id="UP001352852">
    <property type="component" value="Unassembled WGS sequence"/>
</dbReference>
<reference evidence="10 11" key="1">
    <citation type="submission" date="2021-06" db="EMBL/GenBank/DDBJ databases">
        <authorList>
            <person name="Palmer J.M."/>
        </authorList>
    </citation>
    <scope>NUCLEOTIDE SEQUENCE [LARGE SCALE GENOMIC DNA]</scope>
    <source>
        <strain evidence="10 11">CL_MEX2019</strain>
        <tissue evidence="10">Muscle</tissue>
    </source>
</reference>
<accession>A0ABU7DAK6</accession>
<feature type="region of interest" description="Disordered" evidence="9">
    <location>
        <begin position="1"/>
        <end position="48"/>
    </location>
</feature>
<evidence type="ECO:0000256" key="7">
    <source>
        <dbReference type="ARBA" id="ARBA00023305"/>
    </source>
</evidence>
<dbReference type="InterPro" id="IPR037030">
    <property type="entry name" value="PDE6_gamma_sf"/>
</dbReference>
<evidence type="ECO:0000256" key="6">
    <source>
        <dbReference type="ARBA" id="ARBA00022801"/>
    </source>
</evidence>
<dbReference type="PANTHER" id="PTHR12122">
    <property type="entry name" value="RETINAL CONE RHODOPSIN-SENSITIVE CGMP 3',5'-CYCLIC PHOSPHODIESTERASE GAMMA-SUBUNIT-RELATED"/>
    <property type="match status" value="1"/>
</dbReference>
<comment type="similarity">
    <text evidence="2">Belongs to the rod/cone cGMP-PDE gamma subunit family.</text>
</comment>
<organism evidence="10 11">
    <name type="scientific">Characodon lateralis</name>
    <dbReference type="NCBI Taxonomy" id="208331"/>
    <lineage>
        <taxon>Eukaryota</taxon>
        <taxon>Metazoa</taxon>
        <taxon>Chordata</taxon>
        <taxon>Craniata</taxon>
        <taxon>Vertebrata</taxon>
        <taxon>Euteleostomi</taxon>
        <taxon>Actinopterygii</taxon>
        <taxon>Neopterygii</taxon>
        <taxon>Teleostei</taxon>
        <taxon>Neoteleostei</taxon>
        <taxon>Acanthomorphata</taxon>
        <taxon>Ovalentaria</taxon>
        <taxon>Atherinomorphae</taxon>
        <taxon>Cyprinodontiformes</taxon>
        <taxon>Goodeidae</taxon>
        <taxon>Characodon</taxon>
    </lineage>
</organism>
<dbReference type="InterPro" id="IPR006952">
    <property type="entry name" value="PDE6_gamma"/>
</dbReference>
<dbReference type="Gene3D" id="4.10.1120.10">
    <property type="entry name" value="Retinal cGMP phosphodiesterase, gamma subunit"/>
    <property type="match status" value="2"/>
</dbReference>
<evidence type="ECO:0000313" key="10">
    <source>
        <dbReference type="EMBL" id="MED6271229.1"/>
    </source>
</evidence>
<evidence type="ECO:0000256" key="1">
    <source>
        <dbReference type="ARBA" id="ARBA00000583"/>
    </source>
</evidence>
<keyword evidence="4" id="KW-0140">cGMP</keyword>
<keyword evidence="11" id="KW-1185">Reference proteome</keyword>
<evidence type="ECO:0000313" key="11">
    <source>
        <dbReference type="Proteomes" id="UP001352852"/>
    </source>
</evidence>